<protein>
    <submittedName>
        <fullName evidence="2">Uncharacterized protein</fullName>
    </submittedName>
</protein>
<evidence type="ECO:0000256" key="1">
    <source>
        <dbReference type="SAM" id="Phobius"/>
    </source>
</evidence>
<keyword evidence="3" id="KW-1185">Reference proteome</keyword>
<organism evidence="2 3">
    <name type="scientific">Actinoplanes nipponensis</name>
    <dbReference type="NCBI Taxonomy" id="135950"/>
    <lineage>
        <taxon>Bacteria</taxon>
        <taxon>Bacillati</taxon>
        <taxon>Actinomycetota</taxon>
        <taxon>Actinomycetes</taxon>
        <taxon>Micromonosporales</taxon>
        <taxon>Micromonosporaceae</taxon>
        <taxon>Actinoplanes</taxon>
    </lineage>
</organism>
<evidence type="ECO:0000313" key="3">
    <source>
        <dbReference type="Proteomes" id="UP000647172"/>
    </source>
</evidence>
<dbReference type="AlphaFoldDB" id="A0A919JQD9"/>
<feature type="transmembrane region" description="Helical" evidence="1">
    <location>
        <begin position="281"/>
        <end position="302"/>
    </location>
</feature>
<feature type="transmembrane region" description="Helical" evidence="1">
    <location>
        <begin position="95"/>
        <end position="112"/>
    </location>
</feature>
<reference evidence="2" key="1">
    <citation type="submission" date="2021-01" db="EMBL/GenBank/DDBJ databases">
        <title>Whole genome shotgun sequence of Actinoplanes nipponensis NBRC 14063.</title>
        <authorList>
            <person name="Komaki H."/>
            <person name="Tamura T."/>
        </authorList>
    </citation>
    <scope>NUCLEOTIDE SEQUENCE</scope>
    <source>
        <strain evidence="2">NBRC 14063</strain>
    </source>
</reference>
<sequence length="337" mass="33999">MSADESPPPGSAVPPWQRTLVRRLGPAVCGVALNQIADVVPYPAVAVAAAVLAILYGLSRLDRTAPLVRGLPRVLLRVIAAGVVAAMLLPASWTGPVIAGLTGLIVLALLLTRRRGDALAALIGISVFSYGVALVFSATQLRSSIVVTGFLAGCGVLLALVGLGVLSHPEQVIRSNGLSLATLGGLRRWVTDGAGFGVLAALGGLTLLAGLGVLTTDGRVAVRVAAAVLLVVAGLAVIGAEVVLWLPERHGPFFGVLLALAGLALTALGGLIGFAGAGPDLVAVPILGTFGLALAGGGLSLLDDAGSLRRWQRRLRCLVRPDPDARAAGGRSISPGE</sequence>
<feature type="transmembrane region" description="Helical" evidence="1">
    <location>
        <begin position="253"/>
        <end position="275"/>
    </location>
</feature>
<keyword evidence="1" id="KW-0812">Transmembrane</keyword>
<feature type="transmembrane region" description="Helical" evidence="1">
    <location>
        <begin position="119"/>
        <end position="139"/>
    </location>
</feature>
<name>A0A919JQD9_9ACTN</name>
<keyword evidence="1" id="KW-0472">Membrane</keyword>
<keyword evidence="1" id="KW-1133">Transmembrane helix</keyword>
<evidence type="ECO:0000313" key="2">
    <source>
        <dbReference type="EMBL" id="GIE53415.1"/>
    </source>
</evidence>
<feature type="transmembrane region" description="Helical" evidence="1">
    <location>
        <begin position="189"/>
        <end position="214"/>
    </location>
</feature>
<feature type="transmembrane region" description="Helical" evidence="1">
    <location>
        <begin position="70"/>
        <end position="89"/>
    </location>
</feature>
<feature type="transmembrane region" description="Helical" evidence="1">
    <location>
        <begin position="220"/>
        <end position="246"/>
    </location>
</feature>
<dbReference type="Proteomes" id="UP000647172">
    <property type="component" value="Unassembled WGS sequence"/>
</dbReference>
<feature type="transmembrane region" description="Helical" evidence="1">
    <location>
        <begin position="145"/>
        <end position="168"/>
    </location>
</feature>
<comment type="caution">
    <text evidence="2">The sequence shown here is derived from an EMBL/GenBank/DDBJ whole genome shotgun (WGS) entry which is preliminary data.</text>
</comment>
<dbReference type="RefSeq" id="WP_203775461.1">
    <property type="nucleotide sequence ID" value="NZ_BAAAYJ010000040.1"/>
</dbReference>
<gene>
    <name evidence="2" type="ORF">Ani05nite_69490</name>
</gene>
<dbReference type="EMBL" id="BOMQ01000084">
    <property type="protein sequence ID" value="GIE53415.1"/>
    <property type="molecule type" value="Genomic_DNA"/>
</dbReference>
<accession>A0A919JQD9</accession>
<feature type="transmembrane region" description="Helical" evidence="1">
    <location>
        <begin position="40"/>
        <end position="58"/>
    </location>
</feature>
<proteinExistence type="predicted"/>